<dbReference type="EMBL" id="VORV01000002">
    <property type="protein sequence ID" value="TXD79225.1"/>
    <property type="molecule type" value="Genomic_DNA"/>
</dbReference>
<proteinExistence type="predicted"/>
<name>A0A2W7RJT1_9BACT</name>
<dbReference type="Proteomes" id="UP000249115">
    <property type="component" value="Unassembled WGS sequence"/>
</dbReference>
<dbReference type="Pfam" id="PF07394">
    <property type="entry name" value="DUF1501"/>
    <property type="match status" value="1"/>
</dbReference>
<reference evidence="2 4" key="2">
    <citation type="submission" date="2019-08" db="EMBL/GenBank/DDBJ databases">
        <title>Genome of Algoriphagus ratkowskyi IC026.</title>
        <authorList>
            <person name="Bowman J.P."/>
        </authorList>
    </citation>
    <scope>NUCLEOTIDE SEQUENCE [LARGE SCALE GENOMIC DNA]</scope>
    <source>
        <strain evidence="2 4">IC026</strain>
    </source>
</reference>
<evidence type="ECO:0000313" key="2">
    <source>
        <dbReference type="EMBL" id="TXD79225.1"/>
    </source>
</evidence>
<evidence type="ECO:0000313" key="3">
    <source>
        <dbReference type="Proteomes" id="UP000249115"/>
    </source>
</evidence>
<dbReference type="RefSeq" id="WP_086498010.1">
    <property type="nucleotide sequence ID" value="NZ_MSSV01000001.1"/>
</dbReference>
<comment type="caution">
    <text evidence="1">The sequence shown here is derived from an EMBL/GenBank/DDBJ whole genome shotgun (WGS) entry which is preliminary data.</text>
</comment>
<accession>A0A2W7RJT1</accession>
<protein>
    <submittedName>
        <fullName evidence="2">DUF1501 domain-containing protein</fullName>
    </submittedName>
    <submittedName>
        <fullName evidence="1">Uncharacterized protein DUF1501</fullName>
    </submittedName>
</protein>
<dbReference type="SUPFAM" id="SSF53649">
    <property type="entry name" value="Alkaline phosphatase-like"/>
    <property type="match status" value="1"/>
</dbReference>
<dbReference type="InterPro" id="IPR017850">
    <property type="entry name" value="Alkaline_phosphatase_core_sf"/>
</dbReference>
<dbReference type="EMBL" id="QKZU01000001">
    <property type="protein sequence ID" value="PZX61093.1"/>
    <property type="molecule type" value="Genomic_DNA"/>
</dbReference>
<sequence length="501" mass="55668">MKSLDKMLVEFAQQKLATQTRRHFLMDCVSKVGGLAMAPLMFGCDTGSSAASKGLNLSQRDLNPLAPLPPPFGAKAKSIIYLHMAGAPSQLELFDFKPELIKYHNKPCPDSLLEGRKFAFIQGTPNILGPQANFSQHGESGAWISDYLPHFSKLADEVSFLKAVHTDQFNHGPAQLFMQTGSARLGRPSLGSWVTYGLGTENQNLPGFVVLTSGGKTPDAGKSVWGSGFLPSVYQGVQCRSKGDPVLYLDDPEGMSRNLKRNVIDAINTVNQEEFNAYGDPEILSRINQYEMAYRMQIEVPEVMNINDEPESIHELYGTQPGAESFANNCLLARKMVEKGVRFVQLYDWGWDTHGTDHDGSIDMGLRNKCREIDRPISALLLDLKRRGMLEDTLVVWGGEFGRTPMQENRDGKTQGFLGRDHHVDAFTMWMAGGGIKPGLTYGRTDDFGFSGIEDKVSVHDIHATILHLMGFDHEKFTYDFQGRPFRLTDVEGELINKILA</sequence>
<evidence type="ECO:0000313" key="4">
    <source>
        <dbReference type="Proteomes" id="UP000321927"/>
    </source>
</evidence>
<dbReference type="PANTHER" id="PTHR43737">
    <property type="entry name" value="BLL7424 PROTEIN"/>
    <property type="match status" value="1"/>
</dbReference>
<dbReference type="Gene3D" id="3.40.720.10">
    <property type="entry name" value="Alkaline Phosphatase, subunit A"/>
    <property type="match status" value="1"/>
</dbReference>
<dbReference type="OrthoDB" id="9783759at2"/>
<dbReference type="PANTHER" id="PTHR43737:SF1">
    <property type="entry name" value="DUF1501 DOMAIN-CONTAINING PROTEIN"/>
    <property type="match status" value="1"/>
</dbReference>
<gene>
    <name evidence="2" type="ORF">ESW18_03030</name>
    <name evidence="1" type="ORF">LV84_00081</name>
</gene>
<dbReference type="InterPro" id="IPR010869">
    <property type="entry name" value="DUF1501"/>
</dbReference>
<organism evidence="1 3">
    <name type="scientific">Algoriphagus ratkowskyi</name>
    <dbReference type="NCBI Taxonomy" id="57028"/>
    <lineage>
        <taxon>Bacteria</taxon>
        <taxon>Pseudomonadati</taxon>
        <taxon>Bacteroidota</taxon>
        <taxon>Cytophagia</taxon>
        <taxon>Cytophagales</taxon>
        <taxon>Cyclobacteriaceae</taxon>
        <taxon>Algoriphagus</taxon>
    </lineage>
</organism>
<reference evidence="1 3" key="1">
    <citation type="submission" date="2018-06" db="EMBL/GenBank/DDBJ databases">
        <title>Genomic Encyclopedia of Archaeal and Bacterial Type Strains, Phase II (KMG-II): from individual species to whole genera.</title>
        <authorList>
            <person name="Goeker M."/>
        </authorList>
    </citation>
    <scope>NUCLEOTIDE SEQUENCE [LARGE SCALE GENOMIC DNA]</scope>
    <source>
        <strain evidence="1 3">DSM 22686</strain>
    </source>
</reference>
<dbReference type="Proteomes" id="UP000321927">
    <property type="component" value="Unassembled WGS sequence"/>
</dbReference>
<dbReference type="AlphaFoldDB" id="A0A2W7RJT1"/>
<keyword evidence="4" id="KW-1185">Reference proteome</keyword>
<evidence type="ECO:0000313" key="1">
    <source>
        <dbReference type="EMBL" id="PZX61093.1"/>
    </source>
</evidence>